<comment type="caution">
    <text evidence="5">The sequence shown here is derived from an EMBL/GenBank/DDBJ whole genome shotgun (WGS) entry which is preliminary data.</text>
</comment>
<name>A0A5J9UUM0_9POAL</name>
<dbReference type="Gene3D" id="2.60.40.790">
    <property type="match status" value="1"/>
</dbReference>
<dbReference type="Pfam" id="PF00011">
    <property type="entry name" value="HSP20"/>
    <property type="match status" value="1"/>
</dbReference>
<gene>
    <name evidence="5" type="ORF">EJB05_19052</name>
</gene>
<dbReference type="InterPro" id="IPR044587">
    <property type="entry name" value="HSP21-like"/>
</dbReference>
<organism evidence="5 6">
    <name type="scientific">Eragrostis curvula</name>
    <name type="common">weeping love grass</name>
    <dbReference type="NCBI Taxonomy" id="38414"/>
    <lineage>
        <taxon>Eukaryota</taxon>
        <taxon>Viridiplantae</taxon>
        <taxon>Streptophyta</taxon>
        <taxon>Embryophyta</taxon>
        <taxon>Tracheophyta</taxon>
        <taxon>Spermatophyta</taxon>
        <taxon>Magnoliopsida</taxon>
        <taxon>Liliopsida</taxon>
        <taxon>Poales</taxon>
        <taxon>Poaceae</taxon>
        <taxon>PACMAD clade</taxon>
        <taxon>Chloridoideae</taxon>
        <taxon>Eragrostideae</taxon>
        <taxon>Eragrostidinae</taxon>
        <taxon>Eragrostis</taxon>
    </lineage>
</organism>
<dbReference type="AlphaFoldDB" id="A0A5J9UUM0"/>
<feature type="domain" description="SHSP" evidence="4">
    <location>
        <begin position="80"/>
        <end position="174"/>
    </location>
</feature>
<dbReference type="Proteomes" id="UP000324897">
    <property type="component" value="Chromosome 1"/>
</dbReference>
<keyword evidence="1" id="KW-0346">Stress response</keyword>
<evidence type="ECO:0000259" key="4">
    <source>
        <dbReference type="PROSITE" id="PS01031"/>
    </source>
</evidence>
<dbReference type="SUPFAM" id="SSF49764">
    <property type="entry name" value="HSP20-like chaperones"/>
    <property type="match status" value="1"/>
</dbReference>
<evidence type="ECO:0000256" key="3">
    <source>
        <dbReference type="RuleBase" id="RU003616"/>
    </source>
</evidence>
<evidence type="ECO:0000256" key="2">
    <source>
        <dbReference type="PROSITE-ProRule" id="PRU00285"/>
    </source>
</evidence>
<dbReference type="PANTHER" id="PTHR46733">
    <property type="entry name" value="26.5 KDA HEAT SHOCK PROTEIN, MITOCHONDRIAL"/>
    <property type="match status" value="1"/>
</dbReference>
<dbReference type="EMBL" id="RWGY01000011">
    <property type="protein sequence ID" value="TVU27562.1"/>
    <property type="molecule type" value="Genomic_DNA"/>
</dbReference>
<feature type="non-terminal residue" evidence="5">
    <location>
        <position position="1"/>
    </location>
</feature>
<comment type="similarity">
    <text evidence="2 3">Belongs to the small heat shock protein (HSP20) family.</text>
</comment>
<dbReference type="OrthoDB" id="674236at2759"/>
<dbReference type="Gramene" id="TVU27562">
    <property type="protein sequence ID" value="TVU27562"/>
    <property type="gene ID" value="EJB05_19052"/>
</dbReference>
<accession>A0A5J9UUM0</accession>
<evidence type="ECO:0000313" key="6">
    <source>
        <dbReference type="Proteomes" id="UP000324897"/>
    </source>
</evidence>
<dbReference type="InterPro" id="IPR002068">
    <property type="entry name" value="A-crystallin/Hsp20_dom"/>
</dbReference>
<proteinExistence type="inferred from homology"/>
<evidence type="ECO:0000313" key="5">
    <source>
        <dbReference type="EMBL" id="TVU27562.1"/>
    </source>
</evidence>
<reference evidence="5 6" key="1">
    <citation type="journal article" date="2019" name="Sci. Rep.">
        <title>A high-quality genome of Eragrostis curvula grass provides insights into Poaceae evolution and supports new strategies to enhance forage quality.</title>
        <authorList>
            <person name="Carballo J."/>
            <person name="Santos B.A.C.M."/>
            <person name="Zappacosta D."/>
            <person name="Garbus I."/>
            <person name="Selva J.P."/>
            <person name="Gallo C.A."/>
            <person name="Diaz A."/>
            <person name="Albertini E."/>
            <person name="Caccamo M."/>
            <person name="Echenique V."/>
        </authorList>
    </citation>
    <scope>NUCLEOTIDE SEQUENCE [LARGE SCALE GENOMIC DNA]</scope>
    <source>
        <strain evidence="6">cv. Victoria</strain>
        <tissue evidence="5">Leaf</tissue>
    </source>
</reference>
<dbReference type="PROSITE" id="PS01031">
    <property type="entry name" value="SHSP"/>
    <property type="match status" value="1"/>
</dbReference>
<evidence type="ECO:0000256" key="1">
    <source>
        <dbReference type="ARBA" id="ARBA00023016"/>
    </source>
</evidence>
<protein>
    <recommendedName>
        <fullName evidence="4">SHSP domain-containing protein</fullName>
    </recommendedName>
</protein>
<dbReference type="InterPro" id="IPR008978">
    <property type="entry name" value="HSP20-like_chaperone"/>
</dbReference>
<keyword evidence="6" id="KW-1185">Reference proteome</keyword>
<dbReference type="PANTHER" id="PTHR46733:SF9">
    <property type="entry name" value="OS09G0345500 PROTEIN"/>
    <property type="match status" value="1"/>
</dbReference>
<dbReference type="GO" id="GO:0009408">
    <property type="term" value="P:response to heat"/>
    <property type="evidence" value="ECO:0007669"/>
    <property type="project" value="InterPro"/>
</dbReference>
<sequence>MIRARRTRSSLPSCSGVKSIFSLLKKASFSDILGNRKFDELVVSDAIPSEGVASATPSGDLQSSSQPLALVDQSHALVNPGFISSGTDWKIKEEMDRIKLWFDMEKLANKDKLKVDKDKDVLVIKYEDSSSGIPASSLDARILMPNDYKQAEVQTDIEFGVLLVTILKPKPKST</sequence>